<dbReference type="AlphaFoldDB" id="A0AAV0PJ05"/>
<accession>A0AAV0PJ05</accession>
<dbReference type="EMBL" id="CAMGYJ010000009">
    <property type="protein sequence ID" value="CAI0470183.1"/>
    <property type="molecule type" value="Genomic_DNA"/>
</dbReference>
<keyword evidence="3" id="KW-1185">Reference proteome</keyword>
<name>A0AAV0PJ05_9ROSI</name>
<evidence type="ECO:0000313" key="3">
    <source>
        <dbReference type="Proteomes" id="UP001154282"/>
    </source>
</evidence>
<reference evidence="2" key="1">
    <citation type="submission" date="2022-08" db="EMBL/GenBank/DDBJ databases">
        <authorList>
            <person name="Gutierrez-Valencia J."/>
        </authorList>
    </citation>
    <scope>NUCLEOTIDE SEQUENCE</scope>
</reference>
<comment type="caution">
    <text evidence="2">The sequence shown here is derived from an EMBL/GenBank/DDBJ whole genome shotgun (WGS) entry which is preliminary data.</text>
</comment>
<proteinExistence type="predicted"/>
<sequence>MRRSGSEGSTIRRLPHQLLPGRPGLWS</sequence>
<gene>
    <name evidence="2" type="ORF">LITE_LOCUS38466</name>
</gene>
<feature type="region of interest" description="Disordered" evidence="1">
    <location>
        <begin position="1"/>
        <end position="27"/>
    </location>
</feature>
<evidence type="ECO:0000256" key="1">
    <source>
        <dbReference type="SAM" id="MobiDB-lite"/>
    </source>
</evidence>
<organism evidence="2 3">
    <name type="scientific">Linum tenue</name>
    <dbReference type="NCBI Taxonomy" id="586396"/>
    <lineage>
        <taxon>Eukaryota</taxon>
        <taxon>Viridiplantae</taxon>
        <taxon>Streptophyta</taxon>
        <taxon>Embryophyta</taxon>
        <taxon>Tracheophyta</taxon>
        <taxon>Spermatophyta</taxon>
        <taxon>Magnoliopsida</taxon>
        <taxon>eudicotyledons</taxon>
        <taxon>Gunneridae</taxon>
        <taxon>Pentapetalae</taxon>
        <taxon>rosids</taxon>
        <taxon>fabids</taxon>
        <taxon>Malpighiales</taxon>
        <taxon>Linaceae</taxon>
        <taxon>Linum</taxon>
    </lineage>
</organism>
<dbReference type="Proteomes" id="UP001154282">
    <property type="component" value="Unassembled WGS sequence"/>
</dbReference>
<protein>
    <submittedName>
        <fullName evidence="2">Uncharacterized protein</fullName>
    </submittedName>
</protein>
<evidence type="ECO:0000313" key="2">
    <source>
        <dbReference type="EMBL" id="CAI0470183.1"/>
    </source>
</evidence>